<dbReference type="AlphaFoldDB" id="A0A0D2FWN8"/>
<gene>
    <name evidence="2" type="ORF">Z519_08700</name>
</gene>
<dbReference type="HOGENOM" id="CLU_713716_0_0_1"/>
<dbReference type="GeneID" id="27701628"/>
<dbReference type="EMBL" id="KN846992">
    <property type="protein sequence ID" value="KIW90917.1"/>
    <property type="molecule type" value="Genomic_DNA"/>
</dbReference>
<organism evidence="2 3">
    <name type="scientific">Cladophialophora bantiana (strain ATCC 10958 / CBS 173.52 / CDC B-1940 / NIH 8579)</name>
    <name type="common">Xylohypha bantiana</name>
    <dbReference type="NCBI Taxonomy" id="1442370"/>
    <lineage>
        <taxon>Eukaryota</taxon>
        <taxon>Fungi</taxon>
        <taxon>Dikarya</taxon>
        <taxon>Ascomycota</taxon>
        <taxon>Pezizomycotina</taxon>
        <taxon>Eurotiomycetes</taxon>
        <taxon>Chaetothyriomycetidae</taxon>
        <taxon>Chaetothyriales</taxon>
        <taxon>Herpotrichiellaceae</taxon>
        <taxon>Cladophialophora</taxon>
    </lineage>
</organism>
<keyword evidence="3" id="KW-1185">Reference proteome</keyword>
<evidence type="ECO:0000313" key="2">
    <source>
        <dbReference type="EMBL" id="KIW90917.1"/>
    </source>
</evidence>
<feature type="region of interest" description="Disordered" evidence="1">
    <location>
        <begin position="118"/>
        <end position="142"/>
    </location>
</feature>
<accession>A0A0D2FWN8</accession>
<dbReference type="VEuPathDB" id="FungiDB:Z519_08700"/>
<evidence type="ECO:0000256" key="1">
    <source>
        <dbReference type="SAM" id="MobiDB-lite"/>
    </source>
</evidence>
<reference evidence="2" key="1">
    <citation type="submission" date="2015-01" db="EMBL/GenBank/DDBJ databases">
        <title>The Genome Sequence of Cladophialophora bantiana CBS 173.52.</title>
        <authorList>
            <consortium name="The Broad Institute Genomics Platform"/>
            <person name="Cuomo C."/>
            <person name="de Hoog S."/>
            <person name="Gorbushina A."/>
            <person name="Stielow B."/>
            <person name="Teixiera M."/>
            <person name="Abouelleil A."/>
            <person name="Chapman S.B."/>
            <person name="Priest M."/>
            <person name="Young S.K."/>
            <person name="Wortman J."/>
            <person name="Nusbaum C."/>
            <person name="Birren B."/>
        </authorList>
    </citation>
    <scope>NUCLEOTIDE SEQUENCE [LARGE SCALE GENOMIC DNA]</scope>
    <source>
        <strain evidence="2">CBS 173.52</strain>
    </source>
</reference>
<protein>
    <submittedName>
        <fullName evidence="2">Uncharacterized protein</fullName>
    </submittedName>
</protein>
<sequence>MTGDCAEKARPHLLFVHNDRAVYQKCRSLIKGSGLMKDYPSVTIGEKNTLKLLATRMAARDRPLAVTTSELASMISISGNRIFVGPSSTSISPKHVATVGGIIRHGSDVFIFSAGHPFSSSSDTSKSQTECLSEEGHPEKPKGAATMKMFNEAGSLQLDQVGGRFASDLYIHASDLAAASHVRVNLSQSLAHRSQTTHDQPSGQMKGDEAFGLAQIQGRRRDQFAEKETNPIVSSNLDYSDNDAIKVFYTASGGLLIGTLDGALSHIRLPNSSTFHEVYEIQFDVPLAQGDCGSWVLDAETGDLYGHIIAGCERKGIAYIMPARDRFDNVQACLNQGLLGDSDLVLEALLTSERPAFSTDATQTSTCPEEREIALQTAKSNNTGCYI</sequence>
<proteinExistence type="predicted"/>
<name>A0A0D2FWN8_CLAB1</name>
<dbReference type="Proteomes" id="UP000053789">
    <property type="component" value="Unassembled WGS sequence"/>
</dbReference>
<dbReference type="RefSeq" id="XP_016617586.1">
    <property type="nucleotide sequence ID" value="XM_016766428.1"/>
</dbReference>
<dbReference type="OrthoDB" id="5428055at2759"/>
<evidence type="ECO:0000313" key="3">
    <source>
        <dbReference type="Proteomes" id="UP000053789"/>
    </source>
</evidence>